<dbReference type="Pfam" id="PF05235">
    <property type="entry name" value="CHAD"/>
    <property type="match status" value="1"/>
</dbReference>
<sequence>MNKRHEVFEQQINKVSDLYLDYQNNPFSNKLVHDLRVSIRELRGLLNFIKKRMDEDLYNKLNQQLGAAARVFGTLRELDVLYEYCEDYAVDHPETSEAYYQMFNTFVKDRRIEMNRTFNKSNSATIQQAIEDAKEILELDLFENKKDWKKYTLKRLKKKDKKLRYDFKTVDISDYEAVHEIRKSAKKVRYAATYFNETVSKDLNQYRKDAKAIQSEFGEITDAHVNYDLLTKYADKVKDENVRDLLIQIRDDIEFGE</sequence>
<comment type="caution">
    <text evidence="2">The sequence shown here is derived from an EMBL/GenBank/DDBJ whole genome shotgun (WGS) entry which is preliminary data.</text>
</comment>
<dbReference type="Proteomes" id="UP000192813">
    <property type="component" value="Unassembled WGS sequence"/>
</dbReference>
<dbReference type="EMBL" id="NBTM02000001">
    <property type="protein sequence ID" value="PNL92117.1"/>
    <property type="molecule type" value="Genomic_DNA"/>
</dbReference>
<dbReference type="PANTHER" id="PTHR39339">
    <property type="entry name" value="SLR1444 PROTEIN"/>
    <property type="match status" value="1"/>
</dbReference>
<evidence type="ECO:0000313" key="2">
    <source>
        <dbReference type="EMBL" id="PNL92117.1"/>
    </source>
</evidence>
<gene>
    <name evidence="2" type="ORF">A6J77_007690</name>
</gene>
<dbReference type="InterPro" id="IPR038186">
    <property type="entry name" value="CHAD_dom_sf"/>
</dbReference>
<dbReference type="AlphaFoldDB" id="A0A2J9PP77"/>
<dbReference type="PROSITE" id="PS51708">
    <property type="entry name" value="CHAD"/>
    <property type="match status" value="1"/>
</dbReference>
<dbReference type="RefSeq" id="WP_083069657.1">
    <property type="nucleotide sequence ID" value="NZ_JALXKY010000002.1"/>
</dbReference>
<dbReference type="SMART" id="SM00880">
    <property type="entry name" value="CHAD"/>
    <property type="match status" value="1"/>
</dbReference>
<proteinExistence type="predicted"/>
<protein>
    <submittedName>
        <fullName evidence="2">CHAD domain-containing protein</fullName>
    </submittedName>
</protein>
<accession>A0A2J9PP77</accession>
<dbReference type="InterPro" id="IPR007899">
    <property type="entry name" value="CHAD_dom"/>
</dbReference>
<name>A0A2J9PP77_9LACT</name>
<organism evidence="2 3">
    <name type="scientific">Aerococcus viridans</name>
    <dbReference type="NCBI Taxonomy" id="1377"/>
    <lineage>
        <taxon>Bacteria</taxon>
        <taxon>Bacillati</taxon>
        <taxon>Bacillota</taxon>
        <taxon>Bacilli</taxon>
        <taxon>Lactobacillales</taxon>
        <taxon>Aerococcaceae</taxon>
        <taxon>Aerococcus</taxon>
    </lineage>
</organism>
<evidence type="ECO:0000259" key="1">
    <source>
        <dbReference type="PROSITE" id="PS51708"/>
    </source>
</evidence>
<evidence type="ECO:0000313" key="3">
    <source>
        <dbReference type="Proteomes" id="UP000192813"/>
    </source>
</evidence>
<dbReference type="Gene3D" id="1.40.20.10">
    <property type="entry name" value="CHAD domain"/>
    <property type="match status" value="1"/>
</dbReference>
<reference evidence="3" key="1">
    <citation type="submission" date="2017-12" db="EMBL/GenBank/DDBJ databases">
        <title>FDA dAtabase for Regulatory Grade micrObial Sequences (FDA-ARGOS): Supporting development and validation of Infectious Disease Dx tests.</title>
        <authorList>
            <person name="Hoffmann M."/>
            <person name="Allard M."/>
            <person name="Evans P."/>
            <person name="Brown E."/>
            <person name="Tallon L."/>
            <person name="Sadzewicz L."/>
            <person name="Sengamalay N."/>
            <person name="Ott S."/>
            <person name="Godinez A."/>
            <person name="Nagaraj S."/>
            <person name="Vavikolanu K."/>
            <person name="Aluvathingal J."/>
            <person name="Nadendla S."/>
            <person name="Sichtig H."/>
        </authorList>
    </citation>
    <scope>NUCLEOTIDE SEQUENCE [LARGE SCALE GENOMIC DNA]</scope>
    <source>
        <strain evidence="3">FDAARGOS_249</strain>
    </source>
</reference>
<feature type="domain" description="CHAD" evidence="1">
    <location>
        <begin position="1"/>
        <end position="257"/>
    </location>
</feature>
<dbReference type="PANTHER" id="PTHR39339:SF1">
    <property type="entry name" value="CHAD DOMAIN-CONTAINING PROTEIN"/>
    <property type="match status" value="1"/>
</dbReference>